<comment type="caution">
    <text evidence="2">The sequence shown here is derived from an EMBL/GenBank/DDBJ whole genome shotgun (WGS) entry which is preliminary data.</text>
</comment>
<evidence type="ECO:0000256" key="1">
    <source>
        <dbReference type="SAM" id="MobiDB-lite"/>
    </source>
</evidence>
<gene>
    <name evidence="2" type="ORF">SPIL2461_LOCUS2058</name>
</gene>
<reference evidence="2" key="1">
    <citation type="submission" date="2021-02" db="EMBL/GenBank/DDBJ databases">
        <authorList>
            <person name="Dougan E. K."/>
            <person name="Rhodes N."/>
            <person name="Thang M."/>
            <person name="Chan C."/>
        </authorList>
    </citation>
    <scope>NUCLEOTIDE SEQUENCE</scope>
</reference>
<dbReference type="EMBL" id="CAJNIZ010002202">
    <property type="protein sequence ID" value="CAE7207385.1"/>
    <property type="molecule type" value="Genomic_DNA"/>
</dbReference>
<feature type="compositionally biased region" description="Acidic residues" evidence="1">
    <location>
        <begin position="83"/>
        <end position="94"/>
    </location>
</feature>
<dbReference type="Proteomes" id="UP000649617">
    <property type="component" value="Unassembled WGS sequence"/>
</dbReference>
<evidence type="ECO:0000313" key="2">
    <source>
        <dbReference type="EMBL" id="CAE7207385.1"/>
    </source>
</evidence>
<accession>A0A812JIB0</accession>
<name>A0A812JIB0_SYMPI</name>
<feature type="region of interest" description="Disordered" evidence="1">
    <location>
        <begin position="63"/>
        <end position="94"/>
    </location>
</feature>
<feature type="non-terminal residue" evidence="2">
    <location>
        <position position="1"/>
    </location>
</feature>
<proteinExistence type="predicted"/>
<sequence length="94" mass="10054">VENDAEALQLQSTVTEQDASAVFDRVFSLALLSSSGVEVADLTKTRMIRDILYIIDKPDGTQVSVVRDNSSNDTGNDTGNETGGDDEDDFIGSP</sequence>
<feature type="non-terminal residue" evidence="2">
    <location>
        <position position="94"/>
    </location>
</feature>
<keyword evidence="3" id="KW-1185">Reference proteome</keyword>
<organism evidence="2 3">
    <name type="scientific">Symbiodinium pilosum</name>
    <name type="common">Dinoflagellate</name>
    <dbReference type="NCBI Taxonomy" id="2952"/>
    <lineage>
        <taxon>Eukaryota</taxon>
        <taxon>Sar</taxon>
        <taxon>Alveolata</taxon>
        <taxon>Dinophyceae</taxon>
        <taxon>Suessiales</taxon>
        <taxon>Symbiodiniaceae</taxon>
        <taxon>Symbiodinium</taxon>
    </lineage>
</organism>
<protein>
    <submittedName>
        <fullName evidence="2">Uncharacterized protein</fullName>
    </submittedName>
</protein>
<dbReference type="AlphaFoldDB" id="A0A812JIB0"/>
<evidence type="ECO:0000313" key="3">
    <source>
        <dbReference type="Proteomes" id="UP000649617"/>
    </source>
</evidence>